<feature type="compositionally biased region" description="Basic residues" evidence="1">
    <location>
        <begin position="865"/>
        <end position="874"/>
    </location>
</feature>
<dbReference type="Proteomes" id="UP000838878">
    <property type="component" value="Chromosome 8"/>
</dbReference>
<dbReference type="SMART" id="SM00382">
    <property type="entry name" value="AAA"/>
    <property type="match status" value="1"/>
</dbReference>
<dbReference type="OrthoDB" id="9996895at2759"/>
<dbReference type="EMBL" id="OV170228">
    <property type="protein sequence ID" value="CAH0729730.1"/>
    <property type="molecule type" value="Genomic_DNA"/>
</dbReference>
<dbReference type="SUPFAM" id="SSF52540">
    <property type="entry name" value="P-loop containing nucleoside triphosphate hydrolases"/>
    <property type="match status" value="1"/>
</dbReference>
<evidence type="ECO:0000256" key="1">
    <source>
        <dbReference type="SAM" id="MobiDB-lite"/>
    </source>
</evidence>
<dbReference type="GO" id="GO:0003677">
    <property type="term" value="F:DNA binding"/>
    <property type="evidence" value="ECO:0007669"/>
    <property type="project" value="TreeGrafter"/>
</dbReference>
<proteinExistence type="predicted"/>
<name>A0A8J9VXD8_9NEOP</name>
<dbReference type="Gene3D" id="3.40.50.300">
    <property type="entry name" value="P-loop containing nucleotide triphosphate hydrolases"/>
    <property type="match status" value="1"/>
</dbReference>
<reference evidence="3" key="1">
    <citation type="submission" date="2021-12" db="EMBL/GenBank/DDBJ databases">
        <authorList>
            <person name="Martin H S."/>
        </authorList>
    </citation>
    <scope>NUCLEOTIDE SEQUENCE</scope>
</reference>
<feature type="region of interest" description="Disordered" evidence="1">
    <location>
        <begin position="421"/>
        <end position="453"/>
    </location>
</feature>
<feature type="compositionally biased region" description="Polar residues" evidence="1">
    <location>
        <begin position="424"/>
        <end position="434"/>
    </location>
</feature>
<dbReference type="GO" id="GO:0016887">
    <property type="term" value="F:ATP hydrolysis activity"/>
    <property type="evidence" value="ECO:0007669"/>
    <property type="project" value="InterPro"/>
</dbReference>
<dbReference type="PANTHER" id="PTHR23389:SF21">
    <property type="entry name" value="ATPASE FAMILY AAA DOMAIN-CONTAINING PROTEIN 5"/>
    <property type="match status" value="1"/>
</dbReference>
<dbReference type="Pfam" id="PF00004">
    <property type="entry name" value="AAA"/>
    <property type="match status" value="1"/>
</dbReference>
<dbReference type="InterPro" id="IPR003959">
    <property type="entry name" value="ATPase_AAA_core"/>
</dbReference>
<feature type="compositionally biased region" description="Polar residues" evidence="1">
    <location>
        <begin position="886"/>
        <end position="896"/>
    </location>
</feature>
<evidence type="ECO:0000313" key="3">
    <source>
        <dbReference type="EMBL" id="CAH0729730.1"/>
    </source>
</evidence>
<feature type="region of interest" description="Disordered" evidence="1">
    <location>
        <begin position="841"/>
        <end position="896"/>
    </location>
</feature>
<evidence type="ECO:0000313" key="4">
    <source>
        <dbReference type="Proteomes" id="UP000838878"/>
    </source>
</evidence>
<accession>A0A8J9VXD8</accession>
<sequence length="1277" mass="146099">MKYARIVMSQSSEPDADVTSNRIAYNALNHSHKRILRSKENQFKTKCNKELRKKLKKYKLRKDGNEDPEVLNVSQILVNSLRIKSPNSQNKQSGNNLTEGEVLKPSNYLFKMVRKRRNCNQLNSLQINGFNSATVNINVPDTKPNFLEEEAQNRKQMDAFKLMMDSRNKSIGRNSPGKEKCCNDLDLQELMEKKEIKAKRMLSLQKMAEDKGAINKKEIEEYRDKCVKNKMLKRAERLKDMIHKPELKVDKKEKTIPDINLTTKLETEYSNNDSANNSNSSSPKLNTLKLCDIFSNTTAVVNENKLVKKISEEDIDFLNKLSPSLRKKENMLCYFKKLNKEKEKVSEEAETNDQDQSENNCDYENKHIIKVKFTPKRKKKKIQQPVLGNPNNKSNEECNLMHSDLNESIIDIGDSRKRKRNVNIDKSSQTTIDSNDLIEPNNEGRPKRNSKMPVKYTEDVNCFSSDEELHIFTPKKKRNKELNSKVNIIENVKEEKNIVLNSINNKTHKTTKNNNNQKLVDQPEVKTKLKKKDTGSKKKSKNHTNNDKEKKAIKLAPIFVSKPQLSQEAIEAKKNFLKSGVPEKLKKNIVQTNTTITGCDSFNSVVHVQQLDPCKKNFELKDWFQTSHDDADEINNVNNSNSFFKQLLTLSSTESKDVPSLKQKSDKILKNIKTSYPKFPVYRTYHLLKGKSKGEFKDCNYPDLDNSFEIINNFTDLSNETLEKLNWCEKYKPTSSKQIIGNFDSIKELKRWLESWTEKLIKAKNNGSDASDMSDFYCSDTDSRDAQKNSNNVLIITGQTGSGKTSAVYAVAAELAIKVIEVNASSKRNGKIMIQDLQEATQSHKVNRAKSSDCSQKSQEVPMAKVKKRGRPKKSKEDTKVKNPITPVSLTPVTPSQESIRTGMSLILIDDADIVFDQDDGFCSAISQLIHSSKRPVILVTSSLSCLHLQRFLQNGKVIHMRPLLPRMLGTWLDIMCLVDVGMCYTGLGAQLLDFNKGDIRKTINYLQFYMNSFKVNQIEDVVLSQVKCNLDDENSNISWADSEGFEGPSNEIQSMTVSAIDKRAQKFSCDSFNIFNLWWSLPSYINNYNISNGGANETKEKYAGLQKMADMLDMISAIDHLDHIKPDRRFNIATRPWYTNENPSLLEIENLDDFDSAFSINKDIMNVLMTSTIAKAQELCSENTVNIRPPSMSMQRERDRTVSRHKTLSSYLNPSAVLDRRATALDYWPSCRTLCRLEKNKTDSNIKRNNRFCHYLKSLNVLCKNDFFDSLADSLT</sequence>
<dbReference type="GO" id="GO:0005634">
    <property type="term" value="C:nucleus"/>
    <property type="evidence" value="ECO:0007669"/>
    <property type="project" value="TreeGrafter"/>
</dbReference>
<dbReference type="GO" id="GO:0061860">
    <property type="term" value="F:DNA clamp unloader activity"/>
    <property type="evidence" value="ECO:0007669"/>
    <property type="project" value="TreeGrafter"/>
</dbReference>
<dbReference type="AlphaFoldDB" id="A0A8J9VXD8"/>
<feature type="non-terminal residue" evidence="3">
    <location>
        <position position="1277"/>
    </location>
</feature>
<feature type="region of interest" description="Disordered" evidence="1">
    <location>
        <begin position="375"/>
        <end position="398"/>
    </location>
</feature>
<protein>
    <recommendedName>
        <fullName evidence="2">AAA+ ATPase domain-containing protein</fullName>
    </recommendedName>
</protein>
<dbReference type="GO" id="GO:0005524">
    <property type="term" value="F:ATP binding"/>
    <property type="evidence" value="ECO:0007669"/>
    <property type="project" value="InterPro"/>
</dbReference>
<organism evidence="3 4">
    <name type="scientific">Brenthis ino</name>
    <name type="common">lesser marbled fritillary</name>
    <dbReference type="NCBI Taxonomy" id="405034"/>
    <lineage>
        <taxon>Eukaryota</taxon>
        <taxon>Metazoa</taxon>
        <taxon>Ecdysozoa</taxon>
        <taxon>Arthropoda</taxon>
        <taxon>Hexapoda</taxon>
        <taxon>Insecta</taxon>
        <taxon>Pterygota</taxon>
        <taxon>Neoptera</taxon>
        <taxon>Endopterygota</taxon>
        <taxon>Lepidoptera</taxon>
        <taxon>Glossata</taxon>
        <taxon>Ditrysia</taxon>
        <taxon>Papilionoidea</taxon>
        <taxon>Nymphalidae</taxon>
        <taxon>Heliconiinae</taxon>
        <taxon>Argynnini</taxon>
        <taxon>Brenthis</taxon>
    </lineage>
</organism>
<evidence type="ECO:0000259" key="2">
    <source>
        <dbReference type="SMART" id="SM00382"/>
    </source>
</evidence>
<feature type="domain" description="AAA+ ATPase" evidence="2">
    <location>
        <begin position="790"/>
        <end position="965"/>
    </location>
</feature>
<feature type="compositionally biased region" description="Basic and acidic residues" evidence="1">
    <location>
        <begin position="521"/>
        <end position="536"/>
    </location>
</feature>
<feature type="region of interest" description="Disordered" evidence="1">
    <location>
        <begin position="506"/>
        <end position="550"/>
    </location>
</feature>
<dbReference type="PANTHER" id="PTHR23389">
    <property type="entry name" value="CHROMOSOME TRANSMISSION FIDELITY FACTOR 18"/>
    <property type="match status" value="1"/>
</dbReference>
<gene>
    <name evidence="3" type="ORF">BINO364_LOCUS14787</name>
</gene>
<dbReference type="InterPro" id="IPR027417">
    <property type="entry name" value="P-loop_NTPase"/>
</dbReference>
<keyword evidence="4" id="KW-1185">Reference proteome</keyword>
<dbReference type="InterPro" id="IPR003593">
    <property type="entry name" value="AAA+_ATPase"/>
</dbReference>